<proteinExistence type="inferred from homology"/>
<dbReference type="InterPro" id="IPR009000">
    <property type="entry name" value="Transl_B-barrel_sf"/>
</dbReference>
<dbReference type="OrthoDB" id="9801472at2"/>
<evidence type="ECO:0000259" key="9">
    <source>
        <dbReference type="PROSITE" id="PS51722"/>
    </source>
</evidence>
<keyword evidence="7" id="KW-0963">Cytoplasm</keyword>
<evidence type="ECO:0000313" key="10">
    <source>
        <dbReference type="EMBL" id="RZT88392.1"/>
    </source>
</evidence>
<dbReference type="InterPro" id="IPR053905">
    <property type="entry name" value="EF-G-like_DII"/>
</dbReference>
<dbReference type="FunFam" id="3.30.70.240:FF:000001">
    <property type="entry name" value="Elongation factor G"/>
    <property type="match status" value="1"/>
</dbReference>
<comment type="similarity">
    <text evidence="1 7">Belongs to the TRAFAC class translation factor GTPase superfamily. Classic translation factor GTPase family. EF-G/EF-2 subfamily.</text>
</comment>
<dbReference type="NCBIfam" id="NF009379">
    <property type="entry name" value="PRK12740.1-3"/>
    <property type="match status" value="1"/>
</dbReference>
<evidence type="ECO:0000256" key="2">
    <source>
        <dbReference type="ARBA" id="ARBA00022741"/>
    </source>
</evidence>
<evidence type="ECO:0000256" key="6">
    <source>
        <dbReference type="ARBA" id="ARBA00024731"/>
    </source>
</evidence>
<dbReference type="InterPro" id="IPR009022">
    <property type="entry name" value="EFG_III"/>
</dbReference>
<dbReference type="PANTHER" id="PTHR43261">
    <property type="entry name" value="TRANSLATION ELONGATION FACTOR G-RELATED"/>
    <property type="match status" value="1"/>
</dbReference>
<dbReference type="Gene3D" id="2.40.30.10">
    <property type="entry name" value="Translation factors"/>
    <property type="match status" value="1"/>
</dbReference>
<dbReference type="NCBIfam" id="TIGR00484">
    <property type="entry name" value="EF-G"/>
    <property type="match status" value="1"/>
</dbReference>
<dbReference type="InterPro" id="IPR014721">
    <property type="entry name" value="Ribsml_uS5_D2-typ_fold_subgr"/>
</dbReference>
<dbReference type="InterPro" id="IPR005517">
    <property type="entry name" value="Transl_elong_EFG/EF2_IV"/>
</dbReference>
<gene>
    <name evidence="7" type="primary">fusA</name>
    <name evidence="10" type="ORF">EV383_5331</name>
</gene>
<dbReference type="SMART" id="SM00838">
    <property type="entry name" value="EFG_C"/>
    <property type="match status" value="1"/>
</dbReference>
<dbReference type="SMART" id="SM00889">
    <property type="entry name" value="EFG_IV"/>
    <property type="match status" value="1"/>
</dbReference>
<dbReference type="Pfam" id="PF14492">
    <property type="entry name" value="EFG_III"/>
    <property type="match status" value="1"/>
</dbReference>
<dbReference type="InterPro" id="IPR031157">
    <property type="entry name" value="G_TR_CS"/>
</dbReference>
<dbReference type="InterPro" id="IPR020568">
    <property type="entry name" value="Ribosomal_Su5_D2-typ_SF"/>
</dbReference>
<dbReference type="Gene3D" id="3.30.70.240">
    <property type="match status" value="1"/>
</dbReference>
<keyword evidence="3 7" id="KW-0251">Elongation factor</keyword>
<keyword evidence="4 7" id="KW-0648">Protein biosynthesis</keyword>
<accession>A0A4Q7V1J5</accession>
<dbReference type="SUPFAM" id="SSF50447">
    <property type="entry name" value="Translation proteins"/>
    <property type="match status" value="1"/>
</dbReference>
<reference evidence="10 11" key="1">
    <citation type="submission" date="2019-02" db="EMBL/GenBank/DDBJ databases">
        <title>Sequencing the genomes of 1000 actinobacteria strains.</title>
        <authorList>
            <person name="Klenk H.-P."/>
        </authorList>
    </citation>
    <scope>NUCLEOTIDE SEQUENCE [LARGE SCALE GENOMIC DNA]</scope>
    <source>
        <strain evidence="10 11">DSM 45779</strain>
    </source>
</reference>
<organism evidence="10 11">
    <name type="scientific">Pseudonocardia sediminis</name>
    <dbReference type="NCBI Taxonomy" id="1397368"/>
    <lineage>
        <taxon>Bacteria</taxon>
        <taxon>Bacillati</taxon>
        <taxon>Actinomycetota</taxon>
        <taxon>Actinomycetes</taxon>
        <taxon>Pseudonocardiales</taxon>
        <taxon>Pseudonocardiaceae</taxon>
        <taxon>Pseudonocardia</taxon>
    </lineage>
</organism>
<dbReference type="EMBL" id="SHKL01000001">
    <property type="protein sequence ID" value="RZT88392.1"/>
    <property type="molecule type" value="Genomic_DNA"/>
</dbReference>
<dbReference type="CDD" id="cd03713">
    <property type="entry name" value="EFG_mtEFG_C"/>
    <property type="match status" value="1"/>
</dbReference>
<feature type="binding site" evidence="7">
    <location>
        <begin position="138"/>
        <end position="141"/>
    </location>
    <ligand>
        <name>GTP</name>
        <dbReference type="ChEBI" id="CHEBI:37565"/>
    </ligand>
</feature>
<dbReference type="InterPro" id="IPR035647">
    <property type="entry name" value="EFG_III/V"/>
</dbReference>
<dbReference type="InterPro" id="IPR035649">
    <property type="entry name" value="EFG_V"/>
</dbReference>
<dbReference type="Pfam" id="PF00009">
    <property type="entry name" value="GTP_EFTU"/>
    <property type="match status" value="1"/>
</dbReference>
<dbReference type="NCBIfam" id="TIGR00231">
    <property type="entry name" value="small_GTP"/>
    <property type="match status" value="1"/>
</dbReference>
<dbReference type="Proteomes" id="UP000291591">
    <property type="component" value="Unassembled WGS sequence"/>
</dbReference>
<dbReference type="InterPro" id="IPR000795">
    <property type="entry name" value="T_Tr_GTP-bd_dom"/>
</dbReference>
<dbReference type="InterPro" id="IPR000640">
    <property type="entry name" value="EFG_V-like"/>
</dbReference>
<keyword evidence="5 7" id="KW-0342">GTP-binding</keyword>
<dbReference type="FunFam" id="3.30.230.10:FF:000003">
    <property type="entry name" value="Elongation factor G"/>
    <property type="match status" value="1"/>
</dbReference>
<dbReference type="PANTHER" id="PTHR43261:SF1">
    <property type="entry name" value="RIBOSOME-RELEASING FACTOR 2, MITOCHONDRIAL"/>
    <property type="match status" value="1"/>
</dbReference>
<dbReference type="PRINTS" id="PR00315">
    <property type="entry name" value="ELONGATNFCT"/>
</dbReference>
<dbReference type="SUPFAM" id="SSF54980">
    <property type="entry name" value="EF-G C-terminal domain-like"/>
    <property type="match status" value="2"/>
</dbReference>
<dbReference type="PROSITE" id="PS00301">
    <property type="entry name" value="G_TR_1"/>
    <property type="match status" value="1"/>
</dbReference>
<dbReference type="GO" id="GO:0003746">
    <property type="term" value="F:translation elongation factor activity"/>
    <property type="evidence" value="ECO:0007669"/>
    <property type="project" value="UniProtKB-UniRule"/>
</dbReference>
<dbReference type="GO" id="GO:0005525">
    <property type="term" value="F:GTP binding"/>
    <property type="evidence" value="ECO:0007669"/>
    <property type="project" value="UniProtKB-UniRule"/>
</dbReference>
<dbReference type="CDD" id="cd01886">
    <property type="entry name" value="EF-G"/>
    <property type="match status" value="1"/>
</dbReference>
<dbReference type="InterPro" id="IPR027417">
    <property type="entry name" value="P-loop_NTPase"/>
</dbReference>
<dbReference type="CDD" id="cd04088">
    <property type="entry name" value="EFG_mtEFG_II"/>
    <property type="match status" value="1"/>
</dbReference>
<evidence type="ECO:0000256" key="7">
    <source>
        <dbReference type="HAMAP-Rule" id="MF_00054"/>
    </source>
</evidence>
<evidence type="ECO:0000256" key="3">
    <source>
        <dbReference type="ARBA" id="ARBA00022768"/>
    </source>
</evidence>
<dbReference type="InterPro" id="IPR041095">
    <property type="entry name" value="EFG_II"/>
</dbReference>
<dbReference type="SUPFAM" id="SSF54211">
    <property type="entry name" value="Ribosomal protein S5 domain 2-like"/>
    <property type="match status" value="1"/>
</dbReference>
<dbReference type="GO" id="GO:0032790">
    <property type="term" value="P:ribosome disassembly"/>
    <property type="evidence" value="ECO:0007669"/>
    <property type="project" value="TreeGrafter"/>
</dbReference>
<dbReference type="GO" id="GO:0005737">
    <property type="term" value="C:cytoplasm"/>
    <property type="evidence" value="ECO:0007669"/>
    <property type="project" value="UniProtKB-SubCell"/>
</dbReference>
<dbReference type="FunFam" id="2.40.30.10:FF:000006">
    <property type="entry name" value="Elongation factor G"/>
    <property type="match status" value="1"/>
</dbReference>
<dbReference type="HAMAP" id="MF_00054_B">
    <property type="entry name" value="EF_G_EF_2_B"/>
    <property type="match status" value="1"/>
</dbReference>
<dbReference type="Gene3D" id="3.40.50.300">
    <property type="entry name" value="P-loop containing nucleotide triphosphate hydrolases"/>
    <property type="match status" value="1"/>
</dbReference>
<evidence type="ECO:0000256" key="1">
    <source>
        <dbReference type="ARBA" id="ARBA00005870"/>
    </source>
</evidence>
<dbReference type="InterPro" id="IPR005225">
    <property type="entry name" value="Small_GTP-bd"/>
</dbReference>
<feature type="domain" description="Tr-type G" evidence="9">
    <location>
        <begin position="11"/>
        <end position="287"/>
    </location>
</feature>
<protein>
    <recommendedName>
        <fullName evidence="7 8">Elongation factor G</fullName>
        <shortName evidence="7">EF-G</shortName>
    </recommendedName>
</protein>
<dbReference type="SUPFAM" id="SSF52540">
    <property type="entry name" value="P-loop containing nucleoside triphosphate hydrolases"/>
    <property type="match status" value="1"/>
</dbReference>
<name>A0A4Q7V1J5_PSEST</name>
<keyword evidence="2 7" id="KW-0547">Nucleotide-binding</keyword>
<feature type="binding site" evidence="7">
    <location>
        <begin position="84"/>
        <end position="88"/>
    </location>
    <ligand>
        <name>GTP</name>
        <dbReference type="ChEBI" id="CHEBI:37565"/>
    </ligand>
</feature>
<dbReference type="InterPro" id="IPR004540">
    <property type="entry name" value="Transl_elong_EFG/EF2"/>
</dbReference>
<evidence type="ECO:0000256" key="5">
    <source>
        <dbReference type="ARBA" id="ARBA00023134"/>
    </source>
</evidence>
<dbReference type="FunFam" id="3.40.50.300:FF:000029">
    <property type="entry name" value="Elongation factor G"/>
    <property type="match status" value="1"/>
</dbReference>
<dbReference type="AlphaFoldDB" id="A0A4Q7V1J5"/>
<evidence type="ECO:0000256" key="4">
    <source>
        <dbReference type="ARBA" id="ARBA00022917"/>
    </source>
</evidence>
<dbReference type="PROSITE" id="PS51722">
    <property type="entry name" value="G_TR_2"/>
    <property type="match status" value="1"/>
</dbReference>
<evidence type="ECO:0000313" key="11">
    <source>
        <dbReference type="Proteomes" id="UP000291591"/>
    </source>
</evidence>
<evidence type="ECO:0000256" key="8">
    <source>
        <dbReference type="NCBIfam" id="TIGR00484"/>
    </source>
</evidence>
<keyword evidence="11" id="KW-1185">Reference proteome</keyword>
<dbReference type="Gene3D" id="3.30.70.870">
    <property type="entry name" value="Elongation Factor G (Translational Gtpase), domain 3"/>
    <property type="match status" value="1"/>
</dbReference>
<comment type="caution">
    <text evidence="10">The sequence shown here is derived from an EMBL/GenBank/DDBJ whole genome shotgun (WGS) entry which is preliminary data.</text>
</comment>
<dbReference type="Pfam" id="PF22042">
    <property type="entry name" value="EF-G_D2"/>
    <property type="match status" value="1"/>
</dbReference>
<dbReference type="RefSeq" id="WP_130292399.1">
    <property type="nucleotide sequence ID" value="NZ_SHKL01000001.1"/>
</dbReference>
<sequence>MAPRDVLTDLTKVRNIGIMAHIDAGKTTTTERILYYTGINYKIGEVHDGAATMDWMEEEQKRGITITSAATTCFWKDHQINIIDTPGHVDFTVEVERNLRVLDGAVAVFDGKEGVEPQSEQVWRQATKYDVPRVCFVNKMDKLGADFYFTVQTIQDRLNARPLPIQLPIGSEGDFIGVVDLVEMRALTWRGEVAKGEDYAIEEIPADMADKVAEWREKLLEAVAETDDDLMESYLGGEEPTVEQIKTGIRKIVTDRIAYPVMCGSAFKNKGVQPMLDAVIDYLPSPYDLPPVEGFLTDGETPASRKPAKDEPFAALAFKIAAHPFFGKLTYIRVYSGRVAAGSQVLNSTKDRKERIGKVFQMHSNKENPVDEAMAGHIYAVIGLKDTTTGETLCDPQSPIVLESMTFPEPVIQVAVEPKTKADQEKLGVAIQRLAEEDPTFQVSLDDETGQTILAGMGELHLEVLVNRMKSDYKVEANIGKPQVAYRETIKQPVIKFEYTHKKQTGGSGQFARVIINLEPLTEGDGALYEFDNKVTGGRIPREYIPSVDAGIQDAMQYGILAGYPVVGVKATLTDGQYHEVDSSEMAFKVAGSMAFKEAARKANPAILEPMMAVEVMTPEDYMGDVIGDLNSRRGQIQAMEERAGARVVKASVPLSEMFGYVGDLRSRTQGRANYTMTFDSYAEVPASVAKEIIAKATGE</sequence>
<dbReference type="FunFam" id="3.30.70.870:FF:000001">
    <property type="entry name" value="Elongation factor G"/>
    <property type="match status" value="1"/>
</dbReference>
<dbReference type="NCBIfam" id="NF009381">
    <property type="entry name" value="PRK12740.1-5"/>
    <property type="match status" value="1"/>
</dbReference>
<feature type="binding site" evidence="7">
    <location>
        <begin position="20"/>
        <end position="27"/>
    </location>
    <ligand>
        <name>GTP</name>
        <dbReference type="ChEBI" id="CHEBI:37565"/>
    </ligand>
</feature>
<dbReference type="Gene3D" id="3.30.230.10">
    <property type="match status" value="1"/>
</dbReference>
<comment type="subcellular location">
    <subcellularLocation>
        <location evidence="7">Cytoplasm</location>
    </subcellularLocation>
</comment>
<dbReference type="InterPro" id="IPR047872">
    <property type="entry name" value="EFG_IV"/>
</dbReference>
<dbReference type="Pfam" id="PF00679">
    <property type="entry name" value="EFG_C"/>
    <property type="match status" value="1"/>
</dbReference>
<dbReference type="Pfam" id="PF03764">
    <property type="entry name" value="EFG_IV"/>
    <property type="match status" value="1"/>
</dbReference>
<dbReference type="CDD" id="cd01434">
    <property type="entry name" value="EFG_mtEFG1_IV"/>
    <property type="match status" value="1"/>
</dbReference>
<comment type="function">
    <text evidence="6 7">Catalyzes the GTP-dependent ribosomal translocation step during translation elongation. During this step, the ribosome changes from the pre-translocational (PRE) to the post-translocational (POST) state as the newly formed A-site-bound peptidyl-tRNA and P-site-bound deacylated tRNA move to the P and E sites, respectively. Catalyzes the coordinated movement of the two tRNA molecules, the mRNA and conformational changes in the ribosome.</text>
</comment>
<dbReference type="CDD" id="cd16262">
    <property type="entry name" value="EFG_III"/>
    <property type="match status" value="1"/>
</dbReference>
<dbReference type="GO" id="GO:0003924">
    <property type="term" value="F:GTPase activity"/>
    <property type="evidence" value="ECO:0007669"/>
    <property type="project" value="InterPro"/>
</dbReference>